<feature type="transmembrane region" description="Helical" evidence="2">
    <location>
        <begin position="112"/>
        <end position="132"/>
    </location>
</feature>
<dbReference type="Gene3D" id="1.20.1250.20">
    <property type="entry name" value="MFS general substrate transporter like domains"/>
    <property type="match status" value="1"/>
</dbReference>
<dbReference type="KEGG" id="ela:UCREL1_1356"/>
<keyword evidence="2" id="KW-0472">Membrane</keyword>
<organism evidence="3 4">
    <name type="scientific">Eutypa lata (strain UCR-EL1)</name>
    <name type="common">Grapevine dieback disease fungus</name>
    <name type="synonym">Eutypa armeniacae</name>
    <dbReference type="NCBI Taxonomy" id="1287681"/>
    <lineage>
        <taxon>Eukaryota</taxon>
        <taxon>Fungi</taxon>
        <taxon>Dikarya</taxon>
        <taxon>Ascomycota</taxon>
        <taxon>Pezizomycotina</taxon>
        <taxon>Sordariomycetes</taxon>
        <taxon>Xylariomycetidae</taxon>
        <taxon>Xylariales</taxon>
        <taxon>Diatrypaceae</taxon>
        <taxon>Eutypa</taxon>
    </lineage>
</organism>
<proteinExistence type="predicted"/>
<feature type="region of interest" description="Disordered" evidence="1">
    <location>
        <begin position="1"/>
        <end position="36"/>
    </location>
</feature>
<feature type="transmembrane region" description="Helical" evidence="2">
    <location>
        <begin position="85"/>
        <end position="105"/>
    </location>
</feature>
<evidence type="ECO:0000313" key="4">
    <source>
        <dbReference type="Proteomes" id="UP000012174"/>
    </source>
</evidence>
<evidence type="ECO:0000256" key="1">
    <source>
        <dbReference type="SAM" id="MobiDB-lite"/>
    </source>
</evidence>
<evidence type="ECO:0000313" key="3">
    <source>
        <dbReference type="EMBL" id="EMR71594.1"/>
    </source>
</evidence>
<dbReference type="PANTHER" id="PTHR11360:SF315">
    <property type="entry name" value="TRANSPORTER MCH2-RELATED"/>
    <property type="match status" value="1"/>
</dbReference>
<dbReference type="eggNOG" id="KOG2504">
    <property type="taxonomic scope" value="Eukaryota"/>
</dbReference>
<keyword evidence="2" id="KW-0812">Transmembrane</keyword>
<name>M7SYC4_EUTLA</name>
<feature type="transmembrane region" description="Helical" evidence="2">
    <location>
        <begin position="46"/>
        <end position="73"/>
    </location>
</feature>
<accession>M7SYC4</accession>
<dbReference type="OrthoDB" id="2213137at2759"/>
<reference evidence="4" key="1">
    <citation type="journal article" date="2013" name="Genome Announc.">
        <title>Draft genome sequence of the grapevine dieback fungus Eutypa lata UCR-EL1.</title>
        <authorList>
            <person name="Blanco-Ulate B."/>
            <person name="Rolshausen P.E."/>
            <person name="Cantu D."/>
        </authorList>
    </citation>
    <scope>NUCLEOTIDE SEQUENCE [LARGE SCALE GENOMIC DNA]</scope>
    <source>
        <strain evidence="4">UCR-EL1</strain>
    </source>
</reference>
<sequence length="162" mass="17391">MTTQDKSHCPSDTSGAEFPLHQIPLDSDPSPPTEEAEEFKEGGYGWVMVIAVGLILAHTFGINSMFGVFLAFYLKSDTYPGATPLQFAFVGGLSFAIAFLFAPIATASHRLFGPRVTVFFGAILVSGAYIAASFSREIWQLVLSQGVCFGAGMGSVSRRLRV</sequence>
<protein>
    <submittedName>
        <fullName evidence="3">Putative mfs transporter protein</fullName>
    </submittedName>
</protein>
<dbReference type="AlphaFoldDB" id="M7SYC4"/>
<dbReference type="InterPro" id="IPR036259">
    <property type="entry name" value="MFS_trans_sf"/>
</dbReference>
<dbReference type="SUPFAM" id="SSF103473">
    <property type="entry name" value="MFS general substrate transporter"/>
    <property type="match status" value="1"/>
</dbReference>
<dbReference type="HOGENOM" id="CLU_1635390_0_0_1"/>
<dbReference type="Proteomes" id="UP000012174">
    <property type="component" value="Unassembled WGS sequence"/>
</dbReference>
<keyword evidence="2" id="KW-1133">Transmembrane helix</keyword>
<keyword evidence="4" id="KW-1185">Reference proteome</keyword>
<dbReference type="OMA" id="YQQEYLE"/>
<feature type="transmembrane region" description="Helical" evidence="2">
    <location>
        <begin position="138"/>
        <end position="156"/>
    </location>
</feature>
<dbReference type="PANTHER" id="PTHR11360">
    <property type="entry name" value="MONOCARBOXYLATE TRANSPORTER"/>
    <property type="match status" value="1"/>
</dbReference>
<gene>
    <name evidence="3" type="ORF">UCREL1_1356</name>
</gene>
<dbReference type="InterPro" id="IPR050327">
    <property type="entry name" value="Proton-linked_MCT"/>
</dbReference>
<evidence type="ECO:0000256" key="2">
    <source>
        <dbReference type="SAM" id="Phobius"/>
    </source>
</evidence>
<dbReference type="EMBL" id="KB705621">
    <property type="protein sequence ID" value="EMR71594.1"/>
    <property type="molecule type" value="Genomic_DNA"/>
</dbReference>